<keyword evidence="4" id="KW-1185">Reference proteome</keyword>
<evidence type="ECO:0000313" key="4">
    <source>
        <dbReference type="Proteomes" id="UP000030750"/>
    </source>
</evidence>
<dbReference type="OrthoDB" id="347722at2759"/>
<feature type="compositionally biased region" description="Low complexity" evidence="1">
    <location>
        <begin position="472"/>
        <end position="491"/>
    </location>
</feature>
<dbReference type="PROSITE" id="PS50172">
    <property type="entry name" value="BRCT"/>
    <property type="match status" value="1"/>
</dbReference>
<gene>
    <name evidence="3" type="ORF">EBH_0058250</name>
</gene>
<dbReference type="Proteomes" id="UP000030750">
    <property type="component" value="Unassembled WGS sequence"/>
</dbReference>
<dbReference type="VEuPathDB" id="ToxoDB:EBH_0058250"/>
<dbReference type="EMBL" id="HG713372">
    <property type="protein sequence ID" value="CDJ53623.1"/>
    <property type="molecule type" value="Genomic_DNA"/>
</dbReference>
<feature type="region of interest" description="Disordered" evidence="1">
    <location>
        <begin position="458"/>
        <end position="492"/>
    </location>
</feature>
<evidence type="ECO:0000256" key="1">
    <source>
        <dbReference type="SAM" id="MobiDB-lite"/>
    </source>
</evidence>
<evidence type="ECO:0000313" key="3">
    <source>
        <dbReference type="EMBL" id="CDJ53623.1"/>
    </source>
</evidence>
<organism evidence="3 4">
    <name type="scientific">Eimeria brunetti</name>
    <dbReference type="NCBI Taxonomy" id="51314"/>
    <lineage>
        <taxon>Eukaryota</taxon>
        <taxon>Sar</taxon>
        <taxon>Alveolata</taxon>
        <taxon>Apicomplexa</taxon>
        <taxon>Conoidasida</taxon>
        <taxon>Coccidia</taxon>
        <taxon>Eucoccidiorida</taxon>
        <taxon>Eimeriorina</taxon>
        <taxon>Eimeriidae</taxon>
        <taxon>Eimeria</taxon>
    </lineage>
</organism>
<evidence type="ECO:0000259" key="2">
    <source>
        <dbReference type="PROSITE" id="PS50172"/>
    </source>
</evidence>
<sequence length="652" mass="70271">MHLQAGARVLEASLEGIAAAGFLVCNFSAAFTHLSRLAGSSAARQLGGVQEEPHEVVAALKLEPLRLLTPFWLFACLRDGRLYAADAHALFRVSAALTHKQPPLWRLDEPQGQQLSQLQPLQLQLPLPHSQRVLLLGFTRRLRRVRRPRNFAYALLSSDSDDAARERDKPEAAGHALAAHDMEMAVACVEALGGSCLPVSSLLRRLEECSTGDPAAAAEADAASNPPSVIGVDVVVVGQFSRLQKASADPLDKGAALHEAGTQQLRTNSQQRKGKVGAKVELALLYKLQELGIPCVHYQWLIDCYCFGRAPPFDAYAIPTQPAYQYVAPAAASAAARRQQVLQGVQILVADSEVARDPALLQRLSDLGCTDVTAVPSLLGVCPWLFRCNATRELAAVLCGSSDRVQRISTALERAEGTRKQNSQEFASVIFVIKRDEFAGLLDLAAVAAEAAEATASSQQLVERAATGRAGSSRSSQRQQPPSLQQDPQQQKMRTLFSAAQQRVLQQLSPEMALQAQRMWEGATDAAPRPAAAAFVAKPNAAALAETSPLAVSPEWIASCWTEARRVPDFWADALASDPAGQQEDAALLAALQDCGGAVVYGDFPVVTDAKEARLRRAMGALENALTISWDIQQDKLLEQSANWLVVDFIQL</sequence>
<dbReference type="AlphaFoldDB" id="U6LWH2"/>
<dbReference type="InterPro" id="IPR036420">
    <property type="entry name" value="BRCT_dom_sf"/>
</dbReference>
<proteinExistence type="predicted"/>
<reference evidence="3" key="1">
    <citation type="submission" date="2013-10" db="EMBL/GenBank/DDBJ databases">
        <title>Genomic analysis of the causative agents of coccidiosis in chickens.</title>
        <authorList>
            <person name="Reid A.J."/>
            <person name="Blake D."/>
            <person name="Billington K."/>
            <person name="Browne H."/>
            <person name="Dunn M."/>
            <person name="Hung S."/>
            <person name="Kawahara F."/>
            <person name="Miranda-Saavedra D."/>
            <person name="Mourier T."/>
            <person name="Nagra H."/>
            <person name="Otto T.D."/>
            <person name="Rawlings N."/>
            <person name="Sanchez A."/>
            <person name="Sanders M."/>
            <person name="Subramaniam C."/>
            <person name="Tay Y."/>
            <person name="Dear P."/>
            <person name="Doerig C."/>
            <person name="Gruber A."/>
            <person name="Parkinson J."/>
            <person name="Shirley M."/>
            <person name="Wan K.L."/>
            <person name="Berriman M."/>
            <person name="Tomley F."/>
            <person name="Pain A."/>
        </authorList>
    </citation>
    <scope>NUCLEOTIDE SEQUENCE [LARGE SCALE GENOMIC DNA]</scope>
    <source>
        <strain evidence="3">Houghton</strain>
    </source>
</reference>
<name>U6LWH2_9EIME</name>
<accession>U6LWH2</accession>
<protein>
    <recommendedName>
        <fullName evidence="2">BRCT domain-containing protein</fullName>
    </recommendedName>
</protein>
<dbReference type="InterPro" id="IPR001357">
    <property type="entry name" value="BRCT_dom"/>
</dbReference>
<dbReference type="SUPFAM" id="SSF52113">
    <property type="entry name" value="BRCT domain"/>
    <property type="match status" value="1"/>
</dbReference>
<feature type="domain" description="BRCT" evidence="2">
    <location>
        <begin position="1"/>
        <end position="90"/>
    </location>
</feature>
<reference evidence="3" key="2">
    <citation type="submission" date="2013-10" db="EMBL/GenBank/DDBJ databases">
        <authorList>
            <person name="Aslett M."/>
        </authorList>
    </citation>
    <scope>NUCLEOTIDE SEQUENCE [LARGE SCALE GENOMIC DNA]</scope>
    <source>
        <strain evidence="3">Houghton</strain>
    </source>
</reference>